<accession>A0A8X7CHR4</accession>
<dbReference type="GO" id="GO:0005739">
    <property type="term" value="C:mitochondrion"/>
    <property type="evidence" value="ECO:0007669"/>
    <property type="project" value="TreeGrafter"/>
</dbReference>
<keyword evidence="3" id="KW-0460">Magnesium</keyword>
<evidence type="ECO:0000313" key="6">
    <source>
        <dbReference type="EMBL" id="GFY67326.1"/>
    </source>
</evidence>
<keyword evidence="2" id="KW-0547">Nucleotide-binding</keyword>
<protein>
    <submittedName>
        <fullName evidence="6">GTP-binding protein 8</fullName>
    </submittedName>
</protein>
<proteinExistence type="predicted"/>
<dbReference type="PANTHER" id="PTHR46498">
    <property type="entry name" value="GTP-BINDING PROTEIN 8"/>
    <property type="match status" value="1"/>
</dbReference>
<dbReference type="AlphaFoldDB" id="A0A8X7CHR4"/>
<gene>
    <name evidence="6" type="primary">GTPBP8</name>
    <name evidence="6" type="ORF">TNIN_472941</name>
</gene>
<evidence type="ECO:0000259" key="5">
    <source>
        <dbReference type="PROSITE" id="PS51706"/>
    </source>
</evidence>
<dbReference type="PROSITE" id="PS51706">
    <property type="entry name" value="G_ENGB"/>
    <property type="match status" value="1"/>
</dbReference>
<dbReference type="InterPro" id="IPR030393">
    <property type="entry name" value="G_ENGB_dom"/>
</dbReference>
<reference evidence="6" key="1">
    <citation type="submission" date="2020-08" db="EMBL/GenBank/DDBJ databases">
        <title>Multicomponent nature underlies the extraordinary mechanical properties of spider dragline silk.</title>
        <authorList>
            <person name="Kono N."/>
            <person name="Nakamura H."/>
            <person name="Mori M."/>
            <person name="Yoshida Y."/>
            <person name="Ohtoshi R."/>
            <person name="Malay A.D."/>
            <person name="Moran D.A.P."/>
            <person name="Tomita M."/>
            <person name="Numata K."/>
            <person name="Arakawa K."/>
        </authorList>
    </citation>
    <scope>NUCLEOTIDE SEQUENCE</scope>
</reference>
<dbReference type="InterPro" id="IPR006073">
    <property type="entry name" value="GTP-bd"/>
</dbReference>
<dbReference type="CDD" id="cd01876">
    <property type="entry name" value="YihA_EngB"/>
    <property type="match status" value="1"/>
</dbReference>
<dbReference type="Gene3D" id="3.40.50.300">
    <property type="entry name" value="P-loop containing nucleotide triphosphate hydrolases"/>
    <property type="match status" value="1"/>
</dbReference>
<keyword evidence="7" id="KW-1185">Reference proteome</keyword>
<evidence type="ECO:0000313" key="7">
    <source>
        <dbReference type="Proteomes" id="UP000886998"/>
    </source>
</evidence>
<organism evidence="6 7">
    <name type="scientific">Trichonephila inaurata madagascariensis</name>
    <dbReference type="NCBI Taxonomy" id="2747483"/>
    <lineage>
        <taxon>Eukaryota</taxon>
        <taxon>Metazoa</taxon>
        <taxon>Ecdysozoa</taxon>
        <taxon>Arthropoda</taxon>
        <taxon>Chelicerata</taxon>
        <taxon>Arachnida</taxon>
        <taxon>Araneae</taxon>
        <taxon>Araneomorphae</taxon>
        <taxon>Entelegynae</taxon>
        <taxon>Araneoidea</taxon>
        <taxon>Nephilidae</taxon>
        <taxon>Trichonephila</taxon>
        <taxon>Trichonephila inaurata</taxon>
    </lineage>
</organism>
<dbReference type="SUPFAM" id="SSF52540">
    <property type="entry name" value="P-loop containing nucleoside triphosphate hydrolases"/>
    <property type="match status" value="1"/>
</dbReference>
<evidence type="ECO:0000256" key="2">
    <source>
        <dbReference type="ARBA" id="ARBA00022741"/>
    </source>
</evidence>
<dbReference type="Pfam" id="PF01926">
    <property type="entry name" value="MMR_HSR1"/>
    <property type="match status" value="1"/>
</dbReference>
<dbReference type="InterPro" id="IPR027417">
    <property type="entry name" value="P-loop_NTPase"/>
</dbReference>
<keyword evidence="1" id="KW-0479">Metal-binding</keyword>
<dbReference type="OrthoDB" id="391988at2759"/>
<keyword evidence="4" id="KW-0342">GTP-binding</keyword>
<evidence type="ECO:0000256" key="1">
    <source>
        <dbReference type="ARBA" id="ARBA00022723"/>
    </source>
</evidence>
<feature type="domain" description="EngB-type G" evidence="5">
    <location>
        <begin position="86"/>
        <end position="257"/>
    </location>
</feature>
<dbReference type="GO" id="GO:0046872">
    <property type="term" value="F:metal ion binding"/>
    <property type="evidence" value="ECO:0007669"/>
    <property type="project" value="UniProtKB-KW"/>
</dbReference>
<sequence length="269" mass="30323">MLKTSLLVPAFSKFSSLACIKSDLIYKNPYNRLKQYLEVPVLEKDNIFSPDVETIFAAQELFIPNRFHSIKFITSGIGPEKFPNHDLPEVILMGRSNVGKSSLLKAIFRNVPSLLIRTSKKPGHTKTAQFFQIGSKLCIVDMPGYGFNQPEWIEDVLESCIKRKNCVRTFLLIDGKVGVLESDEVAIDMLESFRAPYAIVMTKIDKTADSRLLRNILHLKNVKKSSVYCYAQPFMISSHTYEGLGNLLAFIGHITGNLELRNTKSISSE</sequence>
<dbReference type="Proteomes" id="UP000886998">
    <property type="component" value="Unassembled WGS sequence"/>
</dbReference>
<comment type="caution">
    <text evidence="6">The sequence shown here is derived from an EMBL/GenBank/DDBJ whole genome shotgun (WGS) entry which is preliminary data.</text>
</comment>
<dbReference type="EMBL" id="BMAV01016520">
    <property type="protein sequence ID" value="GFY67326.1"/>
    <property type="molecule type" value="Genomic_DNA"/>
</dbReference>
<evidence type="ECO:0000256" key="4">
    <source>
        <dbReference type="ARBA" id="ARBA00023134"/>
    </source>
</evidence>
<dbReference type="GO" id="GO:0005525">
    <property type="term" value="F:GTP binding"/>
    <property type="evidence" value="ECO:0007669"/>
    <property type="project" value="UniProtKB-KW"/>
</dbReference>
<evidence type="ECO:0000256" key="3">
    <source>
        <dbReference type="ARBA" id="ARBA00022842"/>
    </source>
</evidence>
<dbReference type="InterPro" id="IPR052279">
    <property type="entry name" value="EngB_GTPase"/>
</dbReference>
<dbReference type="PANTHER" id="PTHR46498:SF1">
    <property type="entry name" value="GTP-BINDING PROTEIN 8"/>
    <property type="match status" value="1"/>
</dbReference>
<name>A0A8X7CHR4_9ARAC</name>